<dbReference type="Proteomes" id="UP000178612">
    <property type="component" value="Unassembled WGS sequence"/>
</dbReference>
<protein>
    <submittedName>
        <fullName evidence="1">Uncharacterized protein</fullName>
    </submittedName>
</protein>
<reference evidence="1 2" key="1">
    <citation type="journal article" date="2016" name="Nat. Commun.">
        <title>Thousands of microbial genomes shed light on interconnected biogeochemical processes in an aquifer system.</title>
        <authorList>
            <person name="Anantharaman K."/>
            <person name="Brown C.T."/>
            <person name="Hug L.A."/>
            <person name="Sharon I."/>
            <person name="Castelle C.J."/>
            <person name="Probst A.J."/>
            <person name="Thomas B.C."/>
            <person name="Singh A."/>
            <person name="Wilkins M.J."/>
            <person name="Karaoz U."/>
            <person name="Brodie E.L."/>
            <person name="Williams K.H."/>
            <person name="Hubbard S.S."/>
            <person name="Banfield J.F."/>
        </authorList>
    </citation>
    <scope>NUCLEOTIDE SEQUENCE [LARGE SCALE GENOMIC DNA]</scope>
</reference>
<comment type="caution">
    <text evidence="1">The sequence shown here is derived from an EMBL/GenBank/DDBJ whole genome shotgun (WGS) entry which is preliminary data.</text>
</comment>
<sequence length="86" mass="9835">MSKTEEVEAHRAHIRRLADERCKAKHREYYDSLICIGPNESGFGPPCDGCVAEEEKHWQNKRATVVGRKLSPEETRALKEKLGIED</sequence>
<dbReference type="EMBL" id="MHVJ01000015">
    <property type="protein sequence ID" value="OHA91019.1"/>
    <property type="molecule type" value="Genomic_DNA"/>
</dbReference>
<evidence type="ECO:0000313" key="1">
    <source>
        <dbReference type="EMBL" id="OHA91019.1"/>
    </source>
</evidence>
<dbReference type="AlphaFoldDB" id="A0A1G2T2J1"/>
<proteinExistence type="predicted"/>
<name>A0A1G2T2J1_9BACT</name>
<organism evidence="1 2">
    <name type="scientific">Candidatus Zambryskibacteria bacterium RIFCSPHIGHO2_01_FULL_49_18</name>
    <dbReference type="NCBI Taxonomy" id="1802740"/>
    <lineage>
        <taxon>Bacteria</taxon>
        <taxon>Candidatus Zambryskiibacteriota</taxon>
    </lineage>
</organism>
<gene>
    <name evidence="1" type="ORF">A2758_01360</name>
</gene>
<accession>A0A1G2T2J1</accession>
<evidence type="ECO:0000313" key="2">
    <source>
        <dbReference type="Proteomes" id="UP000178612"/>
    </source>
</evidence>